<dbReference type="Proteomes" id="UP000199493">
    <property type="component" value="Unassembled WGS sequence"/>
</dbReference>
<evidence type="ECO:0000313" key="4">
    <source>
        <dbReference type="Proteomes" id="UP000199493"/>
    </source>
</evidence>
<accession>A0A1H8Q4X2</accession>
<evidence type="ECO:0000313" key="1">
    <source>
        <dbReference type="EMBL" id="SEO49279.1"/>
    </source>
</evidence>
<evidence type="ECO:0000313" key="2">
    <source>
        <dbReference type="EMBL" id="SIN67126.1"/>
    </source>
</evidence>
<accession>A0A1N6D8W3</accession>
<proteinExistence type="predicted"/>
<sequence>MADKLHQQRHKSRWPKMLTWFSVLALVAARPAGPGDS</sequence>
<reference evidence="2 3" key="2">
    <citation type="submission" date="2016-11" db="EMBL/GenBank/DDBJ databases">
        <authorList>
            <person name="Jaros S."/>
            <person name="Januszkiewicz K."/>
            <person name="Wedrychowicz H."/>
        </authorList>
    </citation>
    <scope>NUCLEOTIDE SEQUENCE [LARGE SCALE GENOMIC DNA]</scope>
    <source>
        <strain evidence="2 3">ACAM 239</strain>
    </source>
</reference>
<evidence type="ECO:0000313" key="3">
    <source>
        <dbReference type="Proteomes" id="UP000185024"/>
    </source>
</evidence>
<name>A0A1N6D8W3_9GAMM</name>
<protein>
    <submittedName>
        <fullName evidence="2">Uncharacterized protein</fullName>
    </submittedName>
</protein>
<dbReference type="Proteomes" id="UP000185024">
    <property type="component" value="Unassembled WGS sequence"/>
</dbReference>
<gene>
    <name evidence="1" type="ORF">SAMN04490369_11142</name>
    <name evidence="2" type="ORF">SAMN05878438_2138</name>
</gene>
<organism evidence="2 3">
    <name type="scientific">Vreelandella aquamarina</name>
    <dbReference type="NCBI Taxonomy" id="77097"/>
    <lineage>
        <taxon>Bacteria</taxon>
        <taxon>Pseudomonadati</taxon>
        <taxon>Pseudomonadota</taxon>
        <taxon>Gammaproteobacteria</taxon>
        <taxon>Oceanospirillales</taxon>
        <taxon>Halomonadaceae</taxon>
        <taxon>Vreelandella</taxon>
    </lineage>
</organism>
<dbReference type="EMBL" id="FODB01000114">
    <property type="protein sequence ID" value="SEO49279.1"/>
    <property type="molecule type" value="Genomic_DNA"/>
</dbReference>
<dbReference type="AlphaFoldDB" id="A0A1N6D8W3"/>
<reference evidence="1 4" key="1">
    <citation type="submission" date="2016-10" db="EMBL/GenBank/DDBJ databases">
        <authorList>
            <person name="de Groot N.N."/>
        </authorList>
    </citation>
    <scope>NUCLEOTIDE SEQUENCE [LARGE SCALE GENOMIC DNA]</scope>
    <source>
        <strain evidence="1 4">558</strain>
    </source>
</reference>
<dbReference type="EMBL" id="FSQX01000001">
    <property type="protein sequence ID" value="SIN67126.1"/>
    <property type="molecule type" value="Genomic_DNA"/>
</dbReference>